<reference evidence="2 3" key="1">
    <citation type="submission" date="2019-03" db="EMBL/GenBank/DDBJ databases">
        <title>Sequencing the genomes of 1000 actinobacteria strains.</title>
        <authorList>
            <person name="Klenk H.-P."/>
        </authorList>
    </citation>
    <scope>NUCLEOTIDE SEQUENCE [LARGE SCALE GENOMIC DNA]</scope>
    <source>
        <strain evidence="2 3">DSM 44969</strain>
    </source>
</reference>
<evidence type="ECO:0000313" key="2">
    <source>
        <dbReference type="EMBL" id="TCK25338.1"/>
    </source>
</evidence>
<accession>A0A4R1HT19</accession>
<dbReference type="SMART" id="SM00100">
    <property type="entry name" value="cNMP"/>
    <property type="match status" value="1"/>
</dbReference>
<feature type="domain" description="Cyclic nucleotide-binding" evidence="1">
    <location>
        <begin position="239"/>
        <end position="306"/>
    </location>
</feature>
<dbReference type="InterPro" id="IPR000595">
    <property type="entry name" value="cNMP-bd_dom"/>
</dbReference>
<dbReference type="RefSeq" id="WP_165922154.1">
    <property type="nucleotide sequence ID" value="NZ_SMFZ01000001.1"/>
</dbReference>
<dbReference type="EMBL" id="SMFZ01000001">
    <property type="protein sequence ID" value="TCK25338.1"/>
    <property type="molecule type" value="Genomic_DNA"/>
</dbReference>
<dbReference type="CDD" id="cd00038">
    <property type="entry name" value="CAP_ED"/>
    <property type="match status" value="1"/>
</dbReference>
<dbReference type="Pfam" id="PF00027">
    <property type="entry name" value="cNMP_binding"/>
    <property type="match status" value="1"/>
</dbReference>
<dbReference type="Proteomes" id="UP000295560">
    <property type="component" value="Unassembled WGS sequence"/>
</dbReference>
<evidence type="ECO:0000259" key="1">
    <source>
        <dbReference type="PROSITE" id="PS50042"/>
    </source>
</evidence>
<dbReference type="Gene3D" id="2.60.120.10">
    <property type="entry name" value="Jelly Rolls"/>
    <property type="match status" value="1"/>
</dbReference>
<comment type="caution">
    <text evidence="2">The sequence shown here is derived from an EMBL/GenBank/DDBJ whole genome shotgun (WGS) entry which is preliminary data.</text>
</comment>
<proteinExistence type="predicted"/>
<dbReference type="AlphaFoldDB" id="A0A4R1HT19"/>
<dbReference type="SUPFAM" id="SSF51206">
    <property type="entry name" value="cAMP-binding domain-like"/>
    <property type="match status" value="1"/>
</dbReference>
<sequence length="334" mass="35753">MRRTSSVTSVSWIPSEAVPGPMRLPFSLGVSHYDDPPPSELGDLQDWRDADRFRFANRLAAWIDVDDGGAITGYGHTGGGLIGSTTLRLGRSAATFAAVSYPDLRPDPEVGDGWVRFRQTVGGRTGAPMPRPVSRAPFVQLSAPTVWTTLELVLHTDGRADARMAGASPFPRHWVYDDGGALVAKSGITDFAGWSAVCFGDHSPWGDVDSPALVTAVETELERTLSATLMRGGEKPWVRTLPEGDELFRQGERGDELFLLLDGVLDVLVDGRPVAELGPGAVGGERALLEDGRRTSTLRARTPVRVAVAGAAQIDRAALAELAGGHRREERAAP</sequence>
<organism evidence="2 3">
    <name type="scientific">Pseudonocardia endophytica</name>
    <dbReference type="NCBI Taxonomy" id="401976"/>
    <lineage>
        <taxon>Bacteria</taxon>
        <taxon>Bacillati</taxon>
        <taxon>Actinomycetota</taxon>
        <taxon>Actinomycetes</taxon>
        <taxon>Pseudonocardiales</taxon>
        <taxon>Pseudonocardiaceae</taxon>
        <taxon>Pseudonocardia</taxon>
    </lineage>
</organism>
<gene>
    <name evidence="2" type="ORF">EV378_1142</name>
</gene>
<dbReference type="InterPro" id="IPR018490">
    <property type="entry name" value="cNMP-bd_dom_sf"/>
</dbReference>
<dbReference type="PROSITE" id="PS50042">
    <property type="entry name" value="CNMP_BINDING_3"/>
    <property type="match status" value="1"/>
</dbReference>
<keyword evidence="3" id="KW-1185">Reference proteome</keyword>
<evidence type="ECO:0000313" key="3">
    <source>
        <dbReference type="Proteomes" id="UP000295560"/>
    </source>
</evidence>
<protein>
    <submittedName>
        <fullName evidence="2">Cyclic nucleotide-binding protein</fullName>
    </submittedName>
</protein>
<name>A0A4R1HT19_PSEEN</name>
<dbReference type="InterPro" id="IPR014710">
    <property type="entry name" value="RmlC-like_jellyroll"/>
</dbReference>